<evidence type="ECO:0008006" key="3">
    <source>
        <dbReference type="Google" id="ProtNLM"/>
    </source>
</evidence>
<reference evidence="2" key="1">
    <citation type="submission" date="2013-09" db="EMBL/GenBank/DDBJ databases">
        <title>Corchorus olitorius genome sequencing.</title>
        <authorList>
            <person name="Alam M."/>
            <person name="Haque M.S."/>
            <person name="Islam M.S."/>
            <person name="Emdad E.M."/>
            <person name="Islam M.M."/>
            <person name="Ahmed B."/>
            <person name="Halim A."/>
            <person name="Hossen Q.M.M."/>
            <person name="Hossain M.Z."/>
            <person name="Ahmed R."/>
            <person name="Khan M.M."/>
            <person name="Islam R."/>
            <person name="Rashid M.M."/>
            <person name="Khan S.A."/>
            <person name="Rahman M.S."/>
            <person name="Alam M."/>
            <person name="Yahiya A.S."/>
            <person name="Khan M.S."/>
            <person name="Azam M.S."/>
            <person name="Haque T."/>
            <person name="Lashkar M.Z.H."/>
            <person name="Akhand A.I."/>
            <person name="Morshed G."/>
            <person name="Roy S."/>
            <person name="Uddin K.S."/>
            <person name="Rabeya T."/>
            <person name="Hossain A.S."/>
            <person name="Chowdhury A."/>
            <person name="Snigdha A.R."/>
            <person name="Mortoza M.S."/>
            <person name="Matin S.A."/>
            <person name="Hoque S.M.E."/>
            <person name="Islam M.K."/>
            <person name="Roy D.K."/>
            <person name="Haider R."/>
            <person name="Moosa M.M."/>
            <person name="Elias S.M."/>
            <person name="Hasan A.M."/>
            <person name="Jahan S."/>
            <person name="Shafiuddin M."/>
            <person name="Mahmood N."/>
            <person name="Shommy N.S."/>
        </authorList>
    </citation>
    <scope>NUCLEOTIDE SEQUENCE [LARGE SCALE GENOMIC DNA]</scope>
    <source>
        <strain evidence="2">cv. O-4</strain>
    </source>
</reference>
<accession>A0A1R3KVL7</accession>
<evidence type="ECO:0000313" key="2">
    <source>
        <dbReference type="Proteomes" id="UP000187203"/>
    </source>
</evidence>
<proteinExistence type="predicted"/>
<organism evidence="1 2">
    <name type="scientific">Corchorus olitorius</name>
    <dbReference type="NCBI Taxonomy" id="93759"/>
    <lineage>
        <taxon>Eukaryota</taxon>
        <taxon>Viridiplantae</taxon>
        <taxon>Streptophyta</taxon>
        <taxon>Embryophyta</taxon>
        <taxon>Tracheophyta</taxon>
        <taxon>Spermatophyta</taxon>
        <taxon>Magnoliopsida</taxon>
        <taxon>eudicotyledons</taxon>
        <taxon>Gunneridae</taxon>
        <taxon>Pentapetalae</taxon>
        <taxon>rosids</taxon>
        <taxon>malvids</taxon>
        <taxon>Malvales</taxon>
        <taxon>Malvaceae</taxon>
        <taxon>Grewioideae</taxon>
        <taxon>Apeibeae</taxon>
        <taxon>Corchorus</taxon>
    </lineage>
</organism>
<dbReference type="AlphaFoldDB" id="A0A1R3KVL7"/>
<dbReference type="STRING" id="93759.A0A1R3KVL7"/>
<dbReference type="Proteomes" id="UP000187203">
    <property type="component" value="Unassembled WGS sequence"/>
</dbReference>
<dbReference type="EMBL" id="AWUE01010944">
    <property type="protein sequence ID" value="OMP11089.1"/>
    <property type="molecule type" value="Genomic_DNA"/>
</dbReference>
<keyword evidence="2" id="KW-1185">Reference proteome</keyword>
<protein>
    <recommendedName>
        <fullName evidence="3">Ankyrin repeat-containing protein</fullName>
    </recommendedName>
</protein>
<comment type="caution">
    <text evidence="1">The sequence shown here is derived from an EMBL/GenBank/DDBJ whole genome shotgun (WGS) entry which is preliminary data.</text>
</comment>
<gene>
    <name evidence="1" type="ORF">COLO4_04045</name>
</gene>
<name>A0A1R3KVL7_9ROSI</name>
<sequence length="326" mass="37530">MALPLYYDYLSGVRDAIEKDNSDEFIRHVKDVVEWIKFHNNSIQLIIELICEFEAVKCATALLGGEVDIGQGINISVPFKNDYLRHNRTVLHEAIESPELVELFLRHGAPTHTKYSFFDQEENNWKTMIPLTYALHCLRHRNDLFSGWSPQQSIFTMMIVLCLPKLRKPLKAIALLYRGTKEVEKEIYRYVKESKLFEIAVLLMAAGEEIASPTLFQGLCDDFGLPIGSMTLRQFVLKEIDWTKLLRTSYVDESDERAREYDDDLVKLNSMLLLLDVFEKVGDKIDSFHQTTEKVTDSQVALEMGCLLDSAGLTYEDFPLNGVERF</sequence>
<dbReference type="OrthoDB" id="673776at2759"/>
<evidence type="ECO:0000313" key="1">
    <source>
        <dbReference type="EMBL" id="OMP11089.1"/>
    </source>
</evidence>